<proteinExistence type="inferred from homology"/>
<dbReference type="EMBL" id="FAOP01000009">
    <property type="protein sequence ID" value="CUU08326.1"/>
    <property type="molecule type" value="Genomic_DNA"/>
</dbReference>
<sequence length="80" mass="8790">MTEQVKVDLVLDLKGLLCPMPIVKLSQAIKDLPVGAVIEGIATDPGVMADVPAWAKTSGQELISIEQRDKEYRFLIKKVK</sequence>
<organism evidence="4 5">
    <name type="scientific">Candidatus Kryptonium thompsonii</name>
    <dbReference type="NCBI Taxonomy" id="1633631"/>
    <lineage>
        <taxon>Bacteria</taxon>
        <taxon>Pseudomonadati</taxon>
        <taxon>Candidatus Kryptoniota</taxon>
        <taxon>Candidatus Kryptonium</taxon>
    </lineage>
</organism>
<dbReference type="InterPro" id="IPR001455">
    <property type="entry name" value="TusA-like"/>
</dbReference>
<dbReference type="AlphaFoldDB" id="A0A0P1P3B2"/>
<dbReference type="CDD" id="cd00291">
    <property type="entry name" value="SirA_YedF_YeeD"/>
    <property type="match status" value="1"/>
</dbReference>
<accession>A0A0P1MEZ8</accession>
<evidence type="ECO:0000313" key="3">
    <source>
        <dbReference type="EMBL" id="CUS92824.1"/>
    </source>
</evidence>
<accession>A0A0P1P3B2</accession>
<evidence type="ECO:0000313" key="4">
    <source>
        <dbReference type="EMBL" id="CUU08326.1"/>
    </source>
</evidence>
<dbReference type="PANTHER" id="PTHR33279">
    <property type="entry name" value="SULFUR CARRIER PROTEIN YEDF-RELATED"/>
    <property type="match status" value="1"/>
</dbReference>
<keyword evidence="6" id="KW-1185">Reference proteome</keyword>
<gene>
    <name evidence="4" type="ORF">JGI4_02053</name>
    <name evidence="3" type="ORF">JGI8_01730</name>
</gene>
<dbReference type="RefSeq" id="WP_047133523.1">
    <property type="nucleotide sequence ID" value="NZ_CZVL01000001.1"/>
</dbReference>
<evidence type="ECO:0000259" key="2">
    <source>
        <dbReference type="PROSITE" id="PS01148"/>
    </source>
</evidence>
<evidence type="ECO:0000313" key="5">
    <source>
        <dbReference type="Proteomes" id="UP000182011"/>
    </source>
</evidence>
<comment type="similarity">
    <text evidence="1">Belongs to the sulfur carrier protein TusA family.</text>
</comment>
<accession>A0A0S4NDS6</accession>
<evidence type="ECO:0000256" key="1">
    <source>
        <dbReference type="ARBA" id="ARBA00008984"/>
    </source>
</evidence>
<accession>A0A0N7MNJ6</accession>
<dbReference type="OrthoDB" id="9801500at2"/>
<dbReference type="Proteomes" id="UP000182200">
    <property type="component" value="Unassembled WGS sequence"/>
</dbReference>
<dbReference type="EMBL" id="CZVI01000031">
    <property type="protein sequence ID" value="CUS92824.1"/>
    <property type="molecule type" value="Genomic_DNA"/>
</dbReference>
<dbReference type="Pfam" id="PF01206">
    <property type="entry name" value="TusA"/>
    <property type="match status" value="1"/>
</dbReference>
<name>A0A0P1P3B2_9BACT</name>
<dbReference type="GO" id="GO:0016740">
    <property type="term" value="F:transferase activity"/>
    <property type="evidence" value="ECO:0007669"/>
    <property type="project" value="UniProtKB-KW"/>
</dbReference>
<accession>A0A0P1L6E7</accession>
<dbReference type="PROSITE" id="PS01148">
    <property type="entry name" value="UPF0033"/>
    <property type="match status" value="1"/>
</dbReference>
<keyword evidence="4" id="KW-0808">Transferase</keyword>
<accession>A0A0N7MPQ0</accession>
<accession>A0A0P1LTZ8</accession>
<evidence type="ECO:0000313" key="6">
    <source>
        <dbReference type="Proteomes" id="UP000182200"/>
    </source>
</evidence>
<accession>A0A0P1P280</accession>
<dbReference type="PANTHER" id="PTHR33279:SF6">
    <property type="entry name" value="SULFUR CARRIER PROTEIN YEDF-RELATED"/>
    <property type="match status" value="1"/>
</dbReference>
<dbReference type="Gene3D" id="3.30.110.40">
    <property type="entry name" value="TusA-like domain"/>
    <property type="match status" value="1"/>
</dbReference>
<protein>
    <submittedName>
        <fullName evidence="4">TusA-related sulfurtransferase</fullName>
    </submittedName>
</protein>
<feature type="domain" description="UPF0033" evidence="2">
    <location>
        <begin position="11"/>
        <end position="35"/>
    </location>
</feature>
<dbReference type="SUPFAM" id="SSF64307">
    <property type="entry name" value="SirA-like"/>
    <property type="match status" value="1"/>
</dbReference>
<dbReference type="STRING" id="1633631.GCA_001442925_02047"/>
<reference evidence="4 5" key="2">
    <citation type="submission" date="2015-11" db="EMBL/GenBank/DDBJ databases">
        <authorList>
            <person name="Zhang Y."/>
            <person name="Guo Z."/>
        </authorList>
    </citation>
    <scope>NUCLEOTIDE SEQUENCE [LARGE SCALE GENOMIC DNA]</scope>
    <source>
        <strain evidence="4">JGI-4</strain>
    </source>
</reference>
<dbReference type="InterPro" id="IPR036868">
    <property type="entry name" value="TusA-like_sf"/>
</dbReference>
<dbReference type="Proteomes" id="UP000182011">
    <property type="component" value="Unassembled WGS sequence"/>
</dbReference>
<accession>A0A0P1LGL4</accession>
<accession>A0A0P1NWN2</accession>
<reference evidence="3 6" key="1">
    <citation type="submission" date="2015-11" db="EMBL/GenBank/DDBJ databases">
        <authorList>
            <person name="Varghese N."/>
        </authorList>
    </citation>
    <scope>NUCLEOTIDE SEQUENCE [LARGE SCALE GENOMIC DNA]</scope>
    <source>
        <strain evidence="3 6">JGI-8</strain>
    </source>
</reference>